<protein>
    <recommendedName>
        <fullName evidence="4">PGF-CTERM sorting domain-containing protein</fullName>
    </recommendedName>
</protein>
<feature type="compositionally biased region" description="Acidic residues" evidence="1">
    <location>
        <begin position="262"/>
        <end position="310"/>
    </location>
</feature>
<accession>A0A202E9P0</accession>
<dbReference type="AlphaFoldDB" id="A0A202E9P0"/>
<reference evidence="2 3" key="1">
    <citation type="submission" date="2017-02" db="EMBL/GenBank/DDBJ databases">
        <title>Natronthermophilus aegyptiacus gen. nov.,sp. nov., an aerobic, extremely halophilic alkalithermophilic archaeon isolated from the athalassohaline Wadi An Natrun, Egypt.</title>
        <authorList>
            <person name="Zhao B."/>
        </authorList>
    </citation>
    <scope>NUCLEOTIDE SEQUENCE [LARGE SCALE GENOMIC DNA]</scope>
    <source>
        <strain evidence="2 3">CGMCC 1.3597</strain>
    </source>
</reference>
<dbReference type="OrthoDB" id="117332at2157"/>
<evidence type="ECO:0008006" key="4">
    <source>
        <dbReference type="Google" id="ProtNLM"/>
    </source>
</evidence>
<keyword evidence="3" id="KW-1185">Reference proteome</keyword>
<proteinExistence type="predicted"/>
<dbReference type="EMBL" id="MWPH01000002">
    <property type="protein sequence ID" value="OVE84700.1"/>
    <property type="molecule type" value="Genomic_DNA"/>
</dbReference>
<dbReference type="Proteomes" id="UP000196084">
    <property type="component" value="Unassembled WGS sequence"/>
</dbReference>
<gene>
    <name evidence="2" type="ORF">B2G88_09955</name>
</gene>
<organism evidence="2 3">
    <name type="scientific">Natronolimnobius baerhuensis</name>
    <dbReference type="NCBI Taxonomy" id="253108"/>
    <lineage>
        <taxon>Archaea</taxon>
        <taxon>Methanobacteriati</taxon>
        <taxon>Methanobacteriota</taxon>
        <taxon>Stenosarchaea group</taxon>
        <taxon>Halobacteria</taxon>
        <taxon>Halobacteriales</taxon>
        <taxon>Natrialbaceae</taxon>
        <taxon>Natronolimnobius</taxon>
    </lineage>
</organism>
<evidence type="ECO:0000313" key="2">
    <source>
        <dbReference type="EMBL" id="OVE84700.1"/>
    </source>
</evidence>
<sequence>MVEKQVDGGSGETGAVTIHRRSVLQTVGVAGLTTAAIGHVSAEEEDAEETDEENAEEPASEPGDAYYEGLVEDLSEMGLPSAEFVFDNTESGTNDEFWGEAGDYGSFESLDVSDDDVAFSNANRFEVTIDPPSNWDVQYRTAEWASEPYRSVDAGDVALGVAYLRAPEGQGEVQFVVENTESGQWNSVVSDDLQTVTDEWGRYYFPIEFEEAADGDAYEWSAQFHFGFDVQTIDVGGIALLHFGQDVDTDELPSGPVNDIAGDSEDGTDDDGESTDESVDQDEEDDQSDADDQDDETDQSEADGQDDDSSGSDSVPGFGIGATIVGLGAVAGRLLTKSTRGTDDASK</sequence>
<evidence type="ECO:0000256" key="1">
    <source>
        <dbReference type="SAM" id="MobiDB-lite"/>
    </source>
</evidence>
<evidence type="ECO:0000313" key="3">
    <source>
        <dbReference type="Proteomes" id="UP000196084"/>
    </source>
</evidence>
<feature type="compositionally biased region" description="Acidic residues" evidence="1">
    <location>
        <begin position="43"/>
        <end position="59"/>
    </location>
</feature>
<name>A0A202E9P0_9EURY</name>
<dbReference type="RefSeq" id="WP_087714680.1">
    <property type="nucleotide sequence ID" value="NZ_MWPH01000002.1"/>
</dbReference>
<feature type="region of interest" description="Disordered" evidence="1">
    <location>
        <begin position="250"/>
        <end position="320"/>
    </location>
</feature>
<comment type="caution">
    <text evidence="2">The sequence shown here is derived from an EMBL/GenBank/DDBJ whole genome shotgun (WGS) entry which is preliminary data.</text>
</comment>
<feature type="region of interest" description="Disordered" evidence="1">
    <location>
        <begin position="36"/>
        <end position="64"/>
    </location>
</feature>